<keyword evidence="2" id="KW-0413">Isomerase</keyword>
<gene>
    <name evidence="2" type="ORF">F3K02_05640</name>
</gene>
<dbReference type="Proteomes" id="UP000545507">
    <property type="component" value="Unassembled WGS sequence"/>
</dbReference>
<dbReference type="Pfam" id="PF00378">
    <property type="entry name" value="ECH_1"/>
    <property type="match status" value="1"/>
</dbReference>
<evidence type="ECO:0000313" key="2">
    <source>
        <dbReference type="EMBL" id="NWF44736.1"/>
    </source>
</evidence>
<name>A0A7Y8GTU8_9BURK</name>
<evidence type="ECO:0000256" key="1">
    <source>
        <dbReference type="ARBA" id="ARBA00005254"/>
    </source>
</evidence>
<dbReference type="SUPFAM" id="SSF52096">
    <property type="entry name" value="ClpP/crotonase"/>
    <property type="match status" value="1"/>
</dbReference>
<reference evidence="2 3" key="1">
    <citation type="submission" date="2019-09" db="EMBL/GenBank/DDBJ databases">
        <title>Hydrogenophaga aromatica sp. nov., isolated from a para-xylene-degrading enrichment culture.</title>
        <authorList>
            <person name="Tancsics A."/>
            <person name="Banerjee S."/>
        </authorList>
    </citation>
    <scope>NUCLEOTIDE SEQUENCE [LARGE SCALE GENOMIC DNA]</scope>
    <source>
        <strain evidence="2 3">D2P1</strain>
    </source>
</reference>
<dbReference type="GO" id="GO:0008300">
    <property type="term" value="P:isoprenoid catabolic process"/>
    <property type="evidence" value="ECO:0007669"/>
    <property type="project" value="TreeGrafter"/>
</dbReference>
<dbReference type="InterPro" id="IPR001753">
    <property type="entry name" value="Enoyl-CoA_hydra/iso"/>
</dbReference>
<accession>A0A7Y8GTU8</accession>
<dbReference type="RefSeq" id="WP_177134183.1">
    <property type="nucleotide sequence ID" value="NZ_VYGV01000006.1"/>
</dbReference>
<keyword evidence="3" id="KW-1185">Reference proteome</keyword>
<proteinExistence type="inferred from homology"/>
<dbReference type="EMBL" id="VYGV01000006">
    <property type="protein sequence ID" value="NWF44736.1"/>
    <property type="molecule type" value="Genomic_DNA"/>
</dbReference>
<organism evidence="2 3">
    <name type="scientific">Hydrogenophaga aromaticivorans</name>
    <dbReference type="NCBI Taxonomy" id="2610898"/>
    <lineage>
        <taxon>Bacteria</taxon>
        <taxon>Pseudomonadati</taxon>
        <taxon>Pseudomonadota</taxon>
        <taxon>Betaproteobacteria</taxon>
        <taxon>Burkholderiales</taxon>
        <taxon>Comamonadaceae</taxon>
        <taxon>Hydrogenophaga</taxon>
    </lineage>
</organism>
<dbReference type="GO" id="GO:0016853">
    <property type="term" value="F:isomerase activity"/>
    <property type="evidence" value="ECO:0007669"/>
    <property type="project" value="UniProtKB-KW"/>
</dbReference>
<comment type="similarity">
    <text evidence="1">Belongs to the enoyl-CoA hydratase/isomerase family.</text>
</comment>
<dbReference type="Gene3D" id="3.90.226.10">
    <property type="entry name" value="2-enoyl-CoA Hydratase, Chain A, domain 1"/>
    <property type="match status" value="1"/>
</dbReference>
<comment type="caution">
    <text evidence="2">The sequence shown here is derived from an EMBL/GenBank/DDBJ whole genome shotgun (WGS) entry which is preliminary data.</text>
</comment>
<dbReference type="AlphaFoldDB" id="A0A7Y8GTU8"/>
<dbReference type="PANTHER" id="PTHR42964">
    <property type="entry name" value="ENOYL-COA HYDRATASE"/>
    <property type="match status" value="1"/>
</dbReference>
<evidence type="ECO:0000313" key="3">
    <source>
        <dbReference type="Proteomes" id="UP000545507"/>
    </source>
</evidence>
<protein>
    <submittedName>
        <fullName evidence="2">Enoyl-CoA hydratase/isomerase family protein</fullName>
    </submittedName>
</protein>
<dbReference type="PANTHER" id="PTHR42964:SF1">
    <property type="entry name" value="POLYKETIDE BIOSYNTHESIS ENOYL-COA HYDRATASE PKSH-RELATED"/>
    <property type="match status" value="1"/>
</dbReference>
<dbReference type="CDD" id="cd06558">
    <property type="entry name" value="crotonase-like"/>
    <property type="match status" value="1"/>
</dbReference>
<dbReference type="InterPro" id="IPR029045">
    <property type="entry name" value="ClpP/crotonase-like_dom_sf"/>
</dbReference>
<dbReference type="InterPro" id="IPR051683">
    <property type="entry name" value="Enoyl-CoA_Hydratase/Isomerase"/>
</dbReference>
<sequence>MLRHERHDRTAVLTLDRPARGNALSVELVDALLEQVLQLSSDPGVDSLVFQASGAHFCTGFDLSDLATSSEADLLQRFVRVEQLLQAVWQAPIRTIALAQGRTWGAGADLFAACELRLATPGASFRFPGARFGIVLGTRRLAERVGGDAARRWVLDSAHVDAGAACAAGLATDLVEAEHLAEAWREHLPGPIDRTTAGAIRRLTRADAAGRDMDELVASAARPGLKQRMTDYLAALRA</sequence>